<dbReference type="EMBL" id="SJOL01007428">
    <property type="protein sequence ID" value="TGZ62617.1"/>
    <property type="molecule type" value="Genomic_DNA"/>
</dbReference>
<proteinExistence type="predicted"/>
<comment type="caution">
    <text evidence="2">The sequence shown here is derived from an EMBL/GenBank/DDBJ whole genome shotgun (WGS) entry which is preliminary data.</text>
</comment>
<reference evidence="2 3" key="1">
    <citation type="journal article" date="2019" name="BMC Genomics">
        <title>New insights from Opisthorchis felineus genome: update on genomics of the epidemiologically important liver flukes.</title>
        <authorList>
            <person name="Ershov N.I."/>
            <person name="Mordvinov V.A."/>
            <person name="Prokhortchouk E.B."/>
            <person name="Pakharukova M.Y."/>
            <person name="Gunbin K.V."/>
            <person name="Ustyantsev K."/>
            <person name="Genaev M.A."/>
            <person name="Blinov A.G."/>
            <person name="Mazur A."/>
            <person name="Boulygina E."/>
            <person name="Tsygankova S."/>
            <person name="Khrameeva E."/>
            <person name="Chekanov N."/>
            <person name="Fan G."/>
            <person name="Xiao A."/>
            <person name="Zhang H."/>
            <person name="Xu X."/>
            <person name="Yang H."/>
            <person name="Solovyev V."/>
            <person name="Lee S.M."/>
            <person name="Liu X."/>
            <person name="Afonnikov D.A."/>
            <person name="Skryabin K.G."/>
        </authorList>
    </citation>
    <scope>NUCLEOTIDE SEQUENCE [LARGE SCALE GENOMIC DNA]</scope>
    <source>
        <strain evidence="2">AK-0245</strain>
        <tissue evidence="2">Whole organism</tissue>
    </source>
</reference>
<organism evidence="2 3">
    <name type="scientific">Opisthorchis felineus</name>
    <dbReference type="NCBI Taxonomy" id="147828"/>
    <lineage>
        <taxon>Eukaryota</taxon>
        <taxon>Metazoa</taxon>
        <taxon>Spiralia</taxon>
        <taxon>Lophotrochozoa</taxon>
        <taxon>Platyhelminthes</taxon>
        <taxon>Trematoda</taxon>
        <taxon>Digenea</taxon>
        <taxon>Opisthorchiida</taxon>
        <taxon>Opisthorchiata</taxon>
        <taxon>Opisthorchiidae</taxon>
        <taxon>Opisthorchis</taxon>
    </lineage>
</organism>
<dbReference type="AlphaFoldDB" id="A0A4S2LPN6"/>
<dbReference type="OrthoDB" id="6251992at2759"/>
<sequence length="280" mass="33046">MNLTTGDQDTDIENVTRELKDLKDLFGLYEDRALELQTELKLAHDEFCNLVVTRESTLVRTDREELGLQVPQDEWEECLQRKHQKDIAIAKLRKENQLYKKKLDCAFRQLEKEKQHRAKIVDDCRQTSNQAVQTVAQKPEGDFTIKRKPLIPGFEHKTQCMDENFSLALIDIAFHMHEQLSCYQASRTAEDRKHEAFIFELKKNYEKNLQELRRKYRIDLKSFRKKIEEAAEKHTNKLRKEGKDLRRRLLEAEAQQVEAKHTIRRLQLQLQLSSLGANTG</sequence>
<evidence type="ECO:0000313" key="2">
    <source>
        <dbReference type="EMBL" id="TGZ62617.1"/>
    </source>
</evidence>
<protein>
    <submittedName>
        <fullName evidence="2">Uncharacterized protein</fullName>
    </submittedName>
</protein>
<evidence type="ECO:0000313" key="3">
    <source>
        <dbReference type="Proteomes" id="UP000308267"/>
    </source>
</evidence>
<keyword evidence="3" id="KW-1185">Reference proteome</keyword>
<name>A0A4S2LPN6_OPIFE</name>
<keyword evidence="1" id="KW-0175">Coiled coil</keyword>
<accession>A0A4S2LPN6</accession>
<evidence type="ECO:0000256" key="1">
    <source>
        <dbReference type="SAM" id="Coils"/>
    </source>
</evidence>
<dbReference type="Proteomes" id="UP000308267">
    <property type="component" value="Unassembled WGS sequence"/>
</dbReference>
<gene>
    <name evidence="2" type="ORF">CRM22_007338</name>
</gene>
<dbReference type="STRING" id="147828.A0A4S2LPN6"/>
<feature type="coiled-coil region" evidence="1">
    <location>
        <begin position="202"/>
        <end position="269"/>
    </location>
</feature>